<evidence type="ECO:0000313" key="11">
    <source>
        <dbReference type="Proteomes" id="UP000310200"/>
    </source>
</evidence>
<organism evidence="10 11">
    <name type="scientific">Temnothorax longispinosus</name>
    <dbReference type="NCBI Taxonomy" id="300112"/>
    <lineage>
        <taxon>Eukaryota</taxon>
        <taxon>Metazoa</taxon>
        <taxon>Ecdysozoa</taxon>
        <taxon>Arthropoda</taxon>
        <taxon>Hexapoda</taxon>
        <taxon>Insecta</taxon>
        <taxon>Pterygota</taxon>
        <taxon>Neoptera</taxon>
        <taxon>Endopterygota</taxon>
        <taxon>Hymenoptera</taxon>
        <taxon>Apocrita</taxon>
        <taxon>Aculeata</taxon>
        <taxon>Formicoidea</taxon>
        <taxon>Formicidae</taxon>
        <taxon>Myrmicinae</taxon>
        <taxon>Temnothorax</taxon>
    </lineage>
</organism>
<dbReference type="EMBL" id="QBLH01002732">
    <property type="protein sequence ID" value="TGZ47530.1"/>
    <property type="molecule type" value="Genomic_DNA"/>
</dbReference>
<feature type="region of interest" description="Disordered" evidence="7">
    <location>
        <begin position="552"/>
        <end position="578"/>
    </location>
</feature>
<feature type="compositionally biased region" description="Basic residues" evidence="7">
    <location>
        <begin position="945"/>
        <end position="955"/>
    </location>
</feature>
<name>A0A4S2KEI0_9HYME</name>
<dbReference type="SUPFAM" id="SSF82895">
    <property type="entry name" value="TSP-1 type 1 repeat"/>
    <property type="match status" value="9"/>
</dbReference>
<dbReference type="Pfam" id="PF00090">
    <property type="entry name" value="TSP_1"/>
    <property type="match status" value="2"/>
</dbReference>
<dbReference type="SMART" id="SM00408">
    <property type="entry name" value="IGc2"/>
    <property type="match status" value="1"/>
</dbReference>
<feature type="region of interest" description="Disordered" evidence="7">
    <location>
        <begin position="1339"/>
        <end position="1364"/>
    </location>
</feature>
<comment type="caution">
    <text evidence="10">The sequence shown here is derived from an EMBL/GenBank/DDBJ whole genome shotgun (WGS) entry which is preliminary data.</text>
</comment>
<dbReference type="SUPFAM" id="SSF48726">
    <property type="entry name" value="Immunoglobulin"/>
    <property type="match status" value="1"/>
</dbReference>
<proteinExistence type="predicted"/>
<gene>
    <name evidence="10" type="ORF">DBV15_00187</name>
</gene>
<feature type="compositionally biased region" description="Polar residues" evidence="7">
    <location>
        <begin position="1145"/>
        <end position="1166"/>
    </location>
</feature>
<evidence type="ECO:0000256" key="2">
    <source>
        <dbReference type="ARBA" id="ARBA00022525"/>
    </source>
</evidence>
<dbReference type="InterPro" id="IPR036383">
    <property type="entry name" value="TSP1_rpt_sf"/>
</dbReference>
<dbReference type="InterPro" id="IPR013098">
    <property type="entry name" value="Ig_I-set"/>
</dbReference>
<dbReference type="PRINTS" id="PR01857">
    <property type="entry name" value="ADAMTSFAMILY"/>
</dbReference>
<feature type="region of interest" description="Disordered" evidence="7">
    <location>
        <begin position="1139"/>
        <end position="1166"/>
    </location>
</feature>
<feature type="disulfide bond" evidence="6">
    <location>
        <begin position="94"/>
        <end position="126"/>
    </location>
</feature>
<dbReference type="GO" id="GO:0005576">
    <property type="term" value="C:extracellular region"/>
    <property type="evidence" value="ECO:0007669"/>
    <property type="project" value="UniProtKB-SubCell"/>
</dbReference>
<dbReference type="InterPro" id="IPR007110">
    <property type="entry name" value="Ig-like_dom"/>
</dbReference>
<dbReference type="PROSITE" id="PS50835">
    <property type="entry name" value="IG_LIKE"/>
    <property type="match status" value="1"/>
</dbReference>
<dbReference type="Pfam" id="PF19236">
    <property type="entry name" value="ADAMTS_CR_3"/>
    <property type="match status" value="1"/>
</dbReference>
<dbReference type="PROSITE" id="PS50900">
    <property type="entry name" value="PLAC"/>
    <property type="match status" value="1"/>
</dbReference>
<dbReference type="PANTHER" id="PTHR13723:SF281">
    <property type="entry name" value="PAPILIN"/>
    <property type="match status" value="1"/>
</dbReference>
<protein>
    <recommendedName>
        <fullName evidence="12">ADAMTS-like protein 3</fullName>
    </recommendedName>
</protein>
<dbReference type="InterPro" id="IPR000884">
    <property type="entry name" value="TSP1_rpt"/>
</dbReference>
<dbReference type="InterPro" id="IPR010909">
    <property type="entry name" value="PLAC"/>
</dbReference>
<feature type="disulfide bond" evidence="6">
    <location>
        <begin position="109"/>
        <end position="114"/>
    </location>
</feature>
<dbReference type="Proteomes" id="UP000310200">
    <property type="component" value="Unassembled WGS sequence"/>
</dbReference>
<dbReference type="SMART" id="SM00209">
    <property type="entry name" value="TSP1"/>
    <property type="match status" value="10"/>
</dbReference>
<dbReference type="Pfam" id="PF07679">
    <property type="entry name" value="I-set"/>
    <property type="match status" value="1"/>
</dbReference>
<dbReference type="PANTHER" id="PTHR13723">
    <property type="entry name" value="ADAMTS A DISINTEGRIN AND METALLOPROTEASE WITH THROMBOSPONDIN MOTIFS PROTEASE"/>
    <property type="match status" value="1"/>
</dbReference>
<feature type="region of interest" description="Disordered" evidence="7">
    <location>
        <begin position="746"/>
        <end position="767"/>
    </location>
</feature>
<dbReference type="GO" id="GO:0030198">
    <property type="term" value="P:extracellular matrix organization"/>
    <property type="evidence" value="ECO:0007669"/>
    <property type="project" value="InterPro"/>
</dbReference>
<dbReference type="STRING" id="300112.A0A4S2KEI0"/>
<evidence type="ECO:0000256" key="7">
    <source>
        <dbReference type="SAM" id="MobiDB-lite"/>
    </source>
</evidence>
<dbReference type="InterPro" id="IPR013273">
    <property type="entry name" value="ADAMTS/ADAMTS-like"/>
</dbReference>
<keyword evidence="4" id="KW-0677">Repeat</keyword>
<feature type="domain" description="Ig-like" evidence="8">
    <location>
        <begin position="779"/>
        <end position="878"/>
    </location>
</feature>
<dbReference type="InterPro" id="IPR050439">
    <property type="entry name" value="ADAMTS_ADAMTS-like"/>
</dbReference>
<evidence type="ECO:0000313" key="10">
    <source>
        <dbReference type="EMBL" id="TGZ47530.1"/>
    </source>
</evidence>
<keyword evidence="3" id="KW-0732">Signal</keyword>
<feature type="domain" description="PLAC" evidence="9">
    <location>
        <begin position="1587"/>
        <end position="1624"/>
    </location>
</feature>
<dbReference type="Gene3D" id="2.60.40.10">
    <property type="entry name" value="Immunoglobulins"/>
    <property type="match status" value="1"/>
</dbReference>
<sequence>MLESLCVSHERAEYPKYEQHDVLDIQCISKQREKEDIVICLLGLVVSDNSTIGDHSITEDTSEISNIGNNLAVDAVDQNAGWGEWSPWSKWSPCTKTCGGGISRQQRRCRRRSCKGKIWTTRYKICNPEPCEKSDDFRAAQCAAFNNVPYSGQLLKWYPHYDPARPCALICRGEQTLENGIRRSRQEVPLSEKTMPRDSTDSLQFDSDETIVVQLADKVEDGTRCYAEGTDVCIDGECMKVGCDLRVGSNKNTDACGVCGGNGSSCQSRYSWSLESISACSKSCGGGFKIGMAVCKSADESVVEDSYCDANSRPSVKPVMPCNTHPCTTKWMNGEWSACSASCGGGSRTRSVFCTEENGNETTKLTDHKCSSTHKPRIQETCNTVSCPMWETDKWSECSVTCGTGIRTRTIECRDGVGAISRDCDPAERPHTEQECKTNVACPTYGDGMTQPLVQPYPLSPVSEKLMDQPIPSESTFIAEEWSPCSVTCGEGVRHREVRCKIFLEFSQTIAKLPDSQCSGPKPVETEKCTMEPCGLLENSLSYRIGDTSGYAESSLTDSYSRSSSGSSGGGGYDSGIKVAPGSDVQTTYSWKETGYTPCSATCLGGVQDLIINCVRDDTGKTVMPLLCSAETKPEARIRVCNDHPCPPRWNYSEFSTCMSPCGIGIQTRDVTCIHEVTHGTGKAVPVPNYMCPQPPPADRRYCNVLDCPVKWSTGEWGKCSKTCGGGVKKRDVVCEQIMAQGRKQSREERECPTQKPANEKPCNTRACHDSDLSSSTLPIITTLNTTYNQTDINAKVDLKIGGVAQIFQGTPSIKIRCPVRKFDKAQIIWTKDNKEIRKSRKYKISRKGALKIIDIATSDSGVYACIAGNSHAETQLIVKFRSKEQISSEEYLRLGNSVHLQRNANLDSAPANSGESPYTDHAAAYGNRFDSEDLSHERAFPSKPTRKPHQKKQKTSPTPSDATMMHKEHTVTSLNQPGYQESVESPAPSSASTLVPHLSYLISSLKAYWPFHSEMATSDSRKTVSTPFVEDGHKKTATTKHRMSNREADFTYQSVENSFDNLYRNTAIPDETFGPDEERIFIDVDPYDLDESLFGLQHGDGVKSDIMDKVDTKLTTKPDIDYIEESLKNVKRQWQESRHDYRDQWSTTSKSHVQSRATTESVTSSQNVGMDVYYVEDSSTKKEILKEADSFTDESDKSINHDVYRNLRTEDLSTVTSTMVSRSLEDRLRIPESNHRSLSHANRTIEYGDAFEEELDKRKIVPYVENHTADYTIARFPTTRDLENRAREDSTLINDRRSSVVGENPDENVRNLSRNREDHSGFIEKAFSVNLKEVFREGQRSTDGDKPANVLTSTVTGEADTARTTKDPAVESLAVLAADNVLVFEWITTDWSKCSQTCGGSGFQMRGAQCTVRSTKMDGNSTQVTPRTVIGQTLCEDAGYPVPQKVRPCGTGKCPQWHATEWTPCETSRCFNWKTAMQKRDISCRLVHDVENDRENVTLLDPSKCDEATRPLQRQECYNDACKGVWRVGEWTECTASCEEDGIKYRILQCVWFGTKKPAGNACRDIPRPPVMKTCRGPPCPQSTAFVEDCKDHSQLCSRVKTMNICKVPLYKKQCCASCHRDINYYENVKCKVI</sequence>
<dbReference type="Gene3D" id="2.20.100.10">
    <property type="entry name" value="Thrombospondin type-1 (TSP1) repeat"/>
    <property type="match status" value="10"/>
</dbReference>
<dbReference type="GO" id="GO:0004222">
    <property type="term" value="F:metalloendopeptidase activity"/>
    <property type="evidence" value="ECO:0007669"/>
    <property type="project" value="TreeGrafter"/>
</dbReference>
<evidence type="ECO:0008006" key="12">
    <source>
        <dbReference type="Google" id="ProtNLM"/>
    </source>
</evidence>
<evidence type="ECO:0000256" key="4">
    <source>
        <dbReference type="ARBA" id="ARBA00022737"/>
    </source>
</evidence>
<feature type="region of interest" description="Disordered" evidence="7">
    <location>
        <begin position="931"/>
        <end position="966"/>
    </location>
</feature>
<dbReference type="PROSITE" id="PS50092">
    <property type="entry name" value="TSP1"/>
    <property type="match status" value="9"/>
</dbReference>
<reference evidence="10 11" key="1">
    <citation type="journal article" date="2019" name="Philos. Trans. R. Soc. Lond., B, Biol. Sci.">
        <title>Ant behaviour and brain gene expression of defending hosts depend on the ecological success of the intruding social parasite.</title>
        <authorList>
            <person name="Kaur R."/>
            <person name="Stoldt M."/>
            <person name="Jongepier E."/>
            <person name="Feldmeyer B."/>
            <person name="Menzel F."/>
            <person name="Bornberg-Bauer E."/>
            <person name="Foitzik S."/>
        </authorList>
    </citation>
    <scope>NUCLEOTIDE SEQUENCE [LARGE SCALE GENOMIC DNA]</scope>
    <source>
        <tissue evidence="10">Whole body</tissue>
    </source>
</reference>
<evidence type="ECO:0000259" key="8">
    <source>
        <dbReference type="PROSITE" id="PS50835"/>
    </source>
</evidence>
<dbReference type="InterPro" id="IPR045371">
    <property type="entry name" value="ADAMTS_CR_3"/>
</dbReference>
<feature type="compositionally biased region" description="Low complexity" evidence="7">
    <location>
        <begin position="554"/>
        <end position="566"/>
    </location>
</feature>
<dbReference type="GO" id="GO:0006508">
    <property type="term" value="P:proteolysis"/>
    <property type="evidence" value="ECO:0007669"/>
    <property type="project" value="TreeGrafter"/>
</dbReference>
<keyword evidence="2" id="KW-0964">Secreted</keyword>
<keyword evidence="11" id="KW-1185">Reference proteome</keyword>
<dbReference type="Pfam" id="PF19030">
    <property type="entry name" value="TSP1_ADAMTS"/>
    <property type="match status" value="8"/>
</dbReference>
<comment type="subcellular location">
    <subcellularLocation>
        <location evidence="1">Secreted</location>
    </subcellularLocation>
</comment>
<dbReference type="InterPro" id="IPR036179">
    <property type="entry name" value="Ig-like_dom_sf"/>
</dbReference>
<evidence type="ECO:0000256" key="1">
    <source>
        <dbReference type="ARBA" id="ARBA00004613"/>
    </source>
</evidence>
<keyword evidence="5 6" id="KW-1015">Disulfide bond</keyword>
<evidence type="ECO:0000256" key="3">
    <source>
        <dbReference type="ARBA" id="ARBA00022729"/>
    </source>
</evidence>
<dbReference type="GO" id="GO:0031012">
    <property type="term" value="C:extracellular matrix"/>
    <property type="evidence" value="ECO:0007669"/>
    <property type="project" value="TreeGrafter"/>
</dbReference>
<dbReference type="InterPro" id="IPR013783">
    <property type="entry name" value="Ig-like_fold"/>
</dbReference>
<evidence type="ECO:0000256" key="6">
    <source>
        <dbReference type="PIRSR" id="PIRSR613273-3"/>
    </source>
</evidence>
<evidence type="ECO:0000256" key="5">
    <source>
        <dbReference type="ARBA" id="ARBA00023157"/>
    </source>
</evidence>
<feature type="disulfide bond" evidence="6">
    <location>
        <begin position="98"/>
        <end position="131"/>
    </location>
</feature>
<dbReference type="FunFam" id="2.20.100.10:FF:000005">
    <property type="entry name" value="ADAM metallopeptidase with thrombospondin type 1 motif 9"/>
    <property type="match status" value="2"/>
</dbReference>
<dbReference type="Pfam" id="PF08686">
    <property type="entry name" value="PLAC"/>
    <property type="match status" value="1"/>
</dbReference>
<dbReference type="InterPro" id="IPR003598">
    <property type="entry name" value="Ig_sub2"/>
</dbReference>
<evidence type="ECO:0000259" key="9">
    <source>
        <dbReference type="PROSITE" id="PS50900"/>
    </source>
</evidence>
<accession>A0A4S2KEI0</accession>
<feature type="compositionally biased region" description="Basic and acidic residues" evidence="7">
    <location>
        <begin position="931"/>
        <end position="941"/>
    </location>
</feature>